<evidence type="ECO:0000313" key="2">
    <source>
        <dbReference type="EMBL" id="KZV42315.1"/>
    </source>
</evidence>
<dbReference type="OrthoDB" id="1929441at2759"/>
<feature type="region of interest" description="Disordered" evidence="1">
    <location>
        <begin position="637"/>
        <end position="669"/>
    </location>
</feature>
<protein>
    <submittedName>
        <fullName evidence="2">Uncharacterized protein</fullName>
    </submittedName>
</protein>
<dbReference type="PANTHER" id="PTHR35767:SF1">
    <property type="entry name" value="HAPLESS PROTEIN"/>
    <property type="match status" value="1"/>
</dbReference>
<feature type="compositionally biased region" description="Polar residues" evidence="1">
    <location>
        <begin position="906"/>
        <end position="920"/>
    </location>
</feature>
<feature type="region of interest" description="Disordered" evidence="1">
    <location>
        <begin position="891"/>
        <end position="937"/>
    </location>
</feature>
<name>A0A2Z7C5V2_9LAMI</name>
<gene>
    <name evidence="2" type="ORF">F511_40866</name>
</gene>
<feature type="region of interest" description="Disordered" evidence="1">
    <location>
        <begin position="978"/>
        <end position="999"/>
    </location>
</feature>
<accession>A0A2Z7C5V2</accession>
<sequence length="1405" mass="154538">MLSTEAPPDLLCPRVISQQNSGSSNTFSIDEGDCDNNPQQQLKVDLFKSDLVDNNSPLPKFSIRDYVSSARGKDIKISWPFSEKNLQLCLKNGVTDVLPPFQSLAIVRNPSRMRSAYVKLPAPSNKILSSGFQEGNEFESTTRPSHTDINSVPLIKASCSKPEAVGSYAEKPESSAPASRKVEKSTQNSSKNCKLIVKLSRIAELPSIEHSEAMASKVCPVCKTFSSSSNTTLNAHIDQCLSEVSTMDWTSNSKVSKHRIKPRKTRLMMDIYSTALHCTLEDLDRRNGTNWATNMVFSTQDLGVCTNEKKKKRDSSSDVEGNEEGAAVYVDSTGAKFLCLSKCNDVPLNANAKDDCGTRKHVVINKESKFPSRKKRKVLVKRHKSIKHSHYGLASSSHGPSYCPEVNNAPQMKLFHEDGCEEEYTTQHVKDYDQMKSDEMGMVKQWVVGSKRNCFRKISHEHELQHLGKTVKNLIVQDSHSPRGGSFTKGKSDSNSPVLSDENSYLPSECRKREEKLQYTSHDERIEEPYLRKRAGFSMMMSRDSHGKRDRLALREFIMKQSRIDSTLINNCLTDPLSGTENFDFSGSNKRNEINTRTGLNAECSFSNSGMPHRRAFSYGGKNVAYPRQPPLEHVISPGHNKKSSLRKKFSATSAPVCKPEDNSGKRHLNFKKPRLRYPSSDDEAVVPRSAICRLDNQVEKLGVKAAQVENTSVQSSMEPARVLNVRKEGMSLNSGKEVGMDSTASAISPELENHGVRKAIDSFMGGSVPVSTSNVLDAAKEAGLEDEFVCHVIPERAGGEAFLAFSKSLDSSFYELAGPSNIKCVSQGYVETYNKHCPAELLLAGEPEMFYADKLAKSMTSSENGGVGEMDDNEGQRNYFVDVDPISIPGPPGSFLPSPGRMSSEELQGNSSLTTCRIQSSDDKHELMDVDSSDSPISSALMISESAAGRSDSASAKNLSELSDGIQDQSLCNISEGRVDESSKLSEPASHGEQAPDLEESRADLMLTANPHMFKNSQPCCCSRKEGAFLKDSFDCQGLQILRRRSIASLALWSQEKHIGGNLSRTAHSSNMGYAPLLVSQNMETKIPYCGDCKSPSPSTTNPVLRLMGKNLMVVNKDETLSPQMTQTHLSAAKESHPSMLSFVDNGVTTVRFPNEYYSIHQTLSKVPSRYESYDCMQHNMLAQHFDASYSNCFENTAKIRIQGSTTHLSAFMLSSKSFGESLASSSEHLEFANGDNMTSEFGSGTGPDTPITYDVEKVQTHGHQLIRSTDFSGSRNKETLVINESLKSEPGLAFKATHGGAKIEVRRSPAEISAPVIFGHDSRHMNPAFYNNQTRGFPVCSGSQDFYASNIQAPSSRGILKANSVKWNCTREGSAILHPNSLTASSPATGHPRSSMYFSPGFS</sequence>
<dbReference type="Proteomes" id="UP000250235">
    <property type="component" value="Unassembled WGS sequence"/>
</dbReference>
<organism evidence="2 3">
    <name type="scientific">Dorcoceras hygrometricum</name>
    <dbReference type="NCBI Taxonomy" id="472368"/>
    <lineage>
        <taxon>Eukaryota</taxon>
        <taxon>Viridiplantae</taxon>
        <taxon>Streptophyta</taxon>
        <taxon>Embryophyta</taxon>
        <taxon>Tracheophyta</taxon>
        <taxon>Spermatophyta</taxon>
        <taxon>Magnoliopsida</taxon>
        <taxon>eudicotyledons</taxon>
        <taxon>Gunneridae</taxon>
        <taxon>Pentapetalae</taxon>
        <taxon>asterids</taxon>
        <taxon>lamiids</taxon>
        <taxon>Lamiales</taxon>
        <taxon>Gesneriaceae</taxon>
        <taxon>Didymocarpoideae</taxon>
        <taxon>Trichosporeae</taxon>
        <taxon>Loxocarpinae</taxon>
        <taxon>Dorcoceras</taxon>
    </lineage>
</organism>
<evidence type="ECO:0000313" key="3">
    <source>
        <dbReference type="Proteomes" id="UP000250235"/>
    </source>
</evidence>
<feature type="compositionally biased region" description="Polar residues" evidence="1">
    <location>
        <begin position="493"/>
        <end position="506"/>
    </location>
</feature>
<feature type="region of interest" description="Disordered" evidence="1">
    <location>
        <begin position="166"/>
        <end position="187"/>
    </location>
</feature>
<feature type="region of interest" description="Disordered" evidence="1">
    <location>
        <begin position="478"/>
        <end position="520"/>
    </location>
</feature>
<feature type="region of interest" description="Disordered" evidence="1">
    <location>
        <begin position="1381"/>
        <end position="1405"/>
    </location>
</feature>
<dbReference type="EMBL" id="KQ999155">
    <property type="protein sequence ID" value="KZV42315.1"/>
    <property type="molecule type" value="Genomic_DNA"/>
</dbReference>
<reference evidence="2 3" key="1">
    <citation type="journal article" date="2015" name="Proc. Natl. Acad. Sci. U.S.A.">
        <title>The resurrection genome of Boea hygrometrica: A blueprint for survival of dehydration.</title>
        <authorList>
            <person name="Xiao L."/>
            <person name="Yang G."/>
            <person name="Zhang L."/>
            <person name="Yang X."/>
            <person name="Zhao S."/>
            <person name="Ji Z."/>
            <person name="Zhou Q."/>
            <person name="Hu M."/>
            <person name="Wang Y."/>
            <person name="Chen M."/>
            <person name="Xu Y."/>
            <person name="Jin H."/>
            <person name="Xiao X."/>
            <person name="Hu G."/>
            <person name="Bao F."/>
            <person name="Hu Y."/>
            <person name="Wan P."/>
            <person name="Li L."/>
            <person name="Deng X."/>
            <person name="Kuang T."/>
            <person name="Xiang C."/>
            <person name="Zhu J.K."/>
            <person name="Oliver M.J."/>
            <person name="He Y."/>
        </authorList>
    </citation>
    <scope>NUCLEOTIDE SEQUENCE [LARGE SCALE GENOMIC DNA]</scope>
    <source>
        <strain evidence="3">cv. XS01</strain>
    </source>
</reference>
<feature type="compositionally biased region" description="Basic residues" evidence="1">
    <location>
        <begin position="640"/>
        <end position="650"/>
    </location>
</feature>
<dbReference type="Gene3D" id="3.30.160.60">
    <property type="entry name" value="Classic Zinc Finger"/>
    <property type="match status" value="1"/>
</dbReference>
<proteinExistence type="predicted"/>
<evidence type="ECO:0000256" key="1">
    <source>
        <dbReference type="SAM" id="MobiDB-lite"/>
    </source>
</evidence>
<feature type="compositionally biased region" description="Basic and acidic residues" evidence="1">
    <location>
        <begin position="509"/>
        <end position="520"/>
    </location>
</feature>
<dbReference type="PANTHER" id="PTHR35767">
    <property type="entry name" value="HAPLESS PROTEIN"/>
    <property type="match status" value="1"/>
</dbReference>
<keyword evidence="3" id="KW-1185">Reference proteome</keyword>